<dbReference type="EMBL" id="BSPL01000008">
    <property type="protein sequence ID" value="GLS68775.1"/>
    <property type="molecule type" value="Genomic_DNA"/>
</dbReference>
<dbReference type="PROSITE" id="PS52016">
    <property type="entry name" value="TONB_DEPENDENT_REC_3"/>
    <property type="match status" value="1"/>
</dbReference>
<dbReference type="GO" id="GO:0015344">
    <property type="term" value="F:siderophore uptake transmembrane transporter activity"/>
    <property type="evidence" value="ECO:0007669"/>
    <property type="project" value="TreeGrafter"/>
</dbReference>
<evidence type="ECO:0000256" key="16">
    <source>
        <dbReference type="SAM" id="MobiDB-lite"/>
    </source>
</evidence>
<feature type="chain" id="PRO_5041315332" evidence="17">
    <location>
        <begin position="35"/>
        <end position="755"/>
    </location>
</feature>
<dbReference type="InterPro" id="IPR039426">
    <property type="entry name" value="TonB-dep_rcpt-like"/>
</dbReference>
<keyword evidence="9" id="KW-0406">Ion transport</keyword>
<keyword evidence="21" id="KW-1185">Reference proteome</keyword>
<keyword evidence="10 15" id="KW-0798">TonB box</keyword>
<keyword evidence="6 14" id="KW-0812">Transmembrane</keyword>
<evidence type="ECO:0000256" key="11">
    <source>
        <dbReference type="ARBA" id="ARBA00023136"/>
    </source>
</evidence>
<evidence type="ECO:0000259" key="18">
    <source>
        <dbReference type="Pfam" id="PF00593"/>
    </source>
</evidence>
<evidence type="ECO:0000256" key="7">
    <source>
        <dbReference type="ARBA" id="ARBA00022729"/>
    </source>
</evidence>
<keyword evidence="7 17" id="KW-0732">Signal</keyword>
<keyword evidence="4 14" id="KW-1134">Transmembrane beta strand</keyword>
<comment type="subcellular location">
    <subcellularLocation>
        <location evidence="1 14">Cell outer membrane</location>
        <topology evidence="1 14">Multi-pass membrane protein</topology>
    </subcellularLocation>
</comment>
<organism evidence="20 21">
    <name type="scientific">Methylobacterium tardum</name>
    <dbReference type="NCBI Taxonomy" id="374432"/>
    <lineage>
        <taxon>Bacteria</taxon>
        <taxon>Pseudomonadati</taxon>
        <taxon>Pseudomonadota</taxon>
        <taxon>Alphaproteobacteria</taxon>
        <taxon>Hyphomicrobiales</taxon>
        <taxon>Methylobacteriaceae</taxon>
        <taxon>Methylobacterium</taxon>
    </lineage>
</organism>
<accession>A0AA37TB73</accession>
<dbReference type="SUPFAM" id="SSF56935">
    <property type="entry name" value="Porins"/>
    <property type="match status" value="1"/>
</dbReference>
<dbReference type="GO" id="GO:0009279">
    <property type="term" value="C:cell outer membrane"/>
    <property type="evidence" value="ECO:0007669"/>
    <property type="project" value="UniProtKB-SubCell"/>
</dbReference>
<sequence length="755" mass="80863">MPINGTNTGSSMFTRSASLGLLLASTALVGPHMAGQAAAQPADVQLNELSVEAAGQVVTGPAVSGAGGNVSGGDGGNSSATSGGGGGPSGVTGYVARISPTATKTNTPLIETPQSVSVVTREQLNDRNVQSFSDALAYVPGATINVSGFDPRFDQVFIRGFDVLSNQGTYRDGLRQIGSGFIFPRIEPYGLEAVTVLRGPASGLYGLGSPGGILDATSKRPVFAPFGEVWFQSGSFDRFQGNFDLGGPVEGSNGTMAYRLTGVRREAGTFIGRGTNDDQLNIAPAFTWKPSADTTLTFLSEFQVRNTPATVFYYNDPGFRVTKYYSGDPRFAGLDQTQYRIGYAFEHRFSDDLIFRQNFRHYGIFLSAKYTSIDSINEARTLGSRSTGYIREGLVQQTLDNQLEAHLVTGPISHTLVAGVDYAHYGLSNRFGGGPAPDLNLITQNYGRQFIPTPTLASPTRQAQDQIGVYLQDQARFGDFILTLNGRHDWIFQDNRTTPVSAVTRQDDTAFTGRVGLGYVLAPGLVPYASYATTFTPQVGTDARGQAFKPASGDQIEAGVKYLIPGTNIQTAFAGFDIEQSSILRTDPTNIAFQAATGSVRSRGFEAEATANLAPGTNLTIAYTHLDFRFLSQTSFGGTNQDGNRVSGIPSDTYASFLTYAFPTSSAFRGLTIGGGIRYIGTSFADDDNTVRNPTVTLYDALVAYDFAAIDPKYQGLRAQINAYNIFDRTYNTCAFGNCFRGAPATVIGSLIYRW</sequence>
<comment type="similarity">
    <text evidence="2 14 15">Belongs to the TonB-dependent receptor family.</text>
</comment>
<keyword evidence="12" id="KW-0675">Receptor</keyword>
<keyword evidence="11 14" id="KW-0472">Membrane</keyword>
<evidence type="ECO:0000256" key="14">
    <source>
        <dbReference type="PROSITE-ProRule" id="PRU01360"/>
    </source>
</evidence>
<dbReference type="InterPro" id="IPR010105">
    <property type="entry name" value="TonB_sidphr_rcpt"/>
</dbReference>
<dbReference type="InterPro" id="IPR012910">
    <property type="entry name" value="Plug_dom"/>
</dbReference>
<comment type="caution">
    <text evidence="20">The sequence shown here is derived from an EMBL/GenBank/DDBJ whole genome shotgun (WGS) entry which is preliminary data.</text>
</comment>
<dbReference type="InterPro" id="IPR037066">
    <property type="entry name" value="Plug_dom_sf"/>
</dbReference>
<feature type="compositionally biased region" description="Gly residues" evidence="16">
    <location>
        <begin position="65"/>
        <end position="90"/>
    </location>
</feature>
<name>A0AA37TB73_9HYPH</name>
<evidence type="ECO:0000256" key="9">
    <source>
        <dbReference type="ARBA" id="ARBA00023065"/>
    </source>
</evidence>
<evidence type="ECO:0000256" key="10">
    <source>
        <dbReference type="ARBA" id="ARBA00023077"/>
    </source>
</evidence>
<dbReference type="PANTHER" id="PTHR32552:SF68">
    <property type="entry name" value="FERRICHROME OUTER MEMBRANE TRANSPORTER_PHAGE RECEPTOR"/>
    <property type="match status" value="1"/>
</dbReference>
<dbReference type="InterPro" id="IPR000531">
    <property type="entry name" value="Beta-barrel_TonB"/>
</dbReference>
<feature type="region of interest" description="Disordered" evidence="16">
    <location>
        <begin position="65"/>
        <end position="94"/>
    </location>
</feature>
<keyword evidence="5" id="KW-0410">Iron transport</keyword>
<dbReference type="AlphaFoldDB" id="A0AA37TB73"/>
<keyword evidence="13 14" id="KW-0998">Cell outer membrane</keyword>
<dbReference type="Pfam" id="PF00593">
    <property type="entry name" value="TonB_dep_Rec_b-barrel"/>
    <property type="match status" value="1"/>
</dbReference>
<feature type="domain" description="TonB-dependent receptor-like beta-barrel" evidence="18">
    <location>
        <begin position="290"/>
        <end position="726"/>
    </location>
</feature>
<evidence type="ECO:0000256" key="15">
    <source>
        <dbReference type="RuleBase" id="RU003357"/>
    </source>
</evidence>
<evidence type="ECO:0000256" key="17">
    <source>
        <dbReference type="SAM" id="SignalP"/>
    </source>
</evidence>
<dbReference type="PANTHER" id="PTHR32552">
    <property type="entry name" value="FERRICHROME IRON RECEPTOR-RELATED"/>
    <property type="match status" value="1"/>
</dbReference>
<gene>
    <name evidence="20" type="ORF">GCM10007890_07870</name>
</gene>
<evidence type="ECO:0000256" key="8">
    <source>
        <dbReference type="ARBA" id="ARBA00023004"/>
    </source>
</evidence>
<dbReference type="CDD" id="cd01347">
    <property type="entry name" value="ligand_gated_channel"/>
    <property type="match status" value="1"/>
</dbReference>
<reference evidence="21" key="1">
    <citation type="journal article" date="2019" name="Int. J. Syst. Evol. Microbiol.">
        <title>The Global Catalogue of Microorganisms (GCM) 10K type strain sequencing project: providing services to taxonomists for standard genome sequencing and annotation.</title>
        <authorList>
            <consortium name="The Broad Institute Genomics Platform"/>
            <consortium name="The Broad Institute Genome Sequencing Center for Infectious Disease"/>
            <person name="Wu L."/>
            <person name="Ma J."/>
        </authorList>
    </citation>
    <scope>NUCLEOTIDE SEQUENCE [LARGE SCALE GENOMIC DNA]</scope>
    <source>
        <strain evidence="21">NBRC 103632</strain>
    </source>
</reference>
<dbReference type="Pfam" id="PF07715">
    <property type="entry name" value="Plug"/>
    <property type="match status" value="1"/>
</dbReference>
<dbReference type="NCBIfam" id="TIGR01783">
    <property type="entry name" value="TonB-siderophor"/>
    <property type="match status" value="1"/>
</dbReference>
<evidence type="ECO:0000313" key="20">
    <source>
        <dbReference type="EMBL" id="GLS68775.1"/>
    </source>
</evidence>
<evidence type="ECO:0000256" key="5">
    <source>
        <dbReference type="ARBA" id="ARBA00022496"/>
    </source>
</evidence>
<evidence type="ECO:0000256" key="2">
    <source>
        <dbReference type="ARBA" id="ARBA00009810"/>
    </source>
</evidence>
<evidence type="ECO:0000256" key="1">
    <source>
        <dbReference type="ARBA" id="ARBA00004571"/>
    </source>
</evidence>
<dbReference type="InterPro" id="IPR036942">
    <property type="entry name" value="Beta-barrel_TonB_sf"/>
</dbReference>
<dbReference type="GO" id="GO:0015891">
    <property type="term" value="P:siderophore transport"/>
    <property type="evidence" value="ECO:0007669"/>
    <property type="project" value="InterPro"/>
</dbReference>
<keyword evidence="3 14" id="KW-0813">Transport</keyword>
<evidence type="ECO:0000256" key="12">
    <source>
        <dbReference type="ARBA" id="ARBA00023170"/>
    </source>
</evidence>
<protein>
    <submittedName>
        <fullName evidence="20">Ligand-gated channel</fullName>
    </submittedName>
</protein>
<dbReference type="Gene3D" id="2.170.130.10">
    <property type="entry name" value="TonB-dependent receptor, plug domain"/>
    <property type="match status" value="1"/>
</dbReference>
<dbReference type="Proteomes" id="UP001157440">
    <property type="component" value="Unassembled WGS sequence"/>
</dbReference>
<keyword evidence="8" id="KW-0408">Iron</keyword>
<dbReference type="GO" id="GO:0038023">
    <property type="term" value="F:signaling receptor activity"/>
    <property type="evidence" value="ECO:0007669"/>
    <property type="project" value="InterPro"/>
</dbReference>
<evidence type="ECO:0000256" key="13">
    <source>
        <dbReference type="ARBA" id="ARBA00023237"/>
    </source>
</evidence>
<evidence type="ECO:0000259" key="19">
    <source>
        <dbReference type="Pfam" id="PF07715"/>
    </source>
</evidence>
<evidence type="ECO:0000256" key="6">
    <source>
        <dbReference type="ARBA" id="ARBA00022692"/>
    </source>
</evidence>
<evidence type="ECO:0000256" key="4">
    <source>
        <dbReference type="ARBA" id="ARBA00022452"/>
    </source>
</evidence>
<dbReference type="Gene3D" id="2.40.170.20">
    <property type="entry name" value="TonB-dependent receptor, beta-barrel domain"/>
    <property type="match status" value="1"/>
</dbReference>
<evidence type="ECO:0000313" key="21">
    <source>
        <dbReference type="Proteomes" id="UP001157440"/>
    </source>
</evidence>
<feature type="domain" description="TonB-dependent receptor plug" evidence="19">
    <location>
        <begin position="109"/>
        <end position="213"/>
    </location>
</feature>
<feature type="signal peptide" evidence="17">
    <location>
        <begin position="1"/>
        <end position="34"/>
    </location>
</feature>
<dbReference type="FunFam" id="2.170.130.10:FF:000001">
    <property type="entry name" value="Catecholate siderophore TonB-dependent receptor"/>
    <property type="match status" value="1"/>
</dbReference>
<evidence type="ECO:0000256" key="3">
    <source>
        <dbReference type="ARBA" id="ARBA00022448"/>
    </source>
</evidence>
<proteinExistence type="inferred from homology"/>